<sequence length="208" mass="22634">MSTTPLTTPPRTPPMSASNEADPDQLQVAREQGEAYHRALNAMLEESGGVVERAGEYTVVLVQEGAEGMYGLHDGELVWHEAAEGANGHLEVAVADAADGRFVPGLEVTATVLRGDRPLFTAHLPFLWHPFLHHYGANVRIPGEGAYTVQVRIEPPAFMRHDPVNGKRYAEPVDVTFTDVTFRPGRKPSPEAGPRGEDASYYAPPGER</sequence>
<dbReference type="InterPro" id="IPR018470">
    <property type="entry name" value="Metal-bd_Tp34-typ"/>
</dbReference>
<dbReference type="EMBL" id="MKQR01000009">
    <property type="protein sequence ID" value="OLR93623.1"/>
    <property type="molecule type" value="Genomic_DNA"/>
</dbReference>
<keyword evidence="5" id="KW-1185">Reference proteome</keyword>
<keyword evidence="2" id="KW-0732">Signal</keyword>
<organism evidence="4 5">
    <name type="scientific">Actinokineospora bangkokensis</name>
    <dbReference type="NCBI Taxonomy" id="1193682"/>
    <lineage>
        <taxon>Bacteria</taxon>
        <taxon>Bacillati</taxon>
        <taxon>Actinomycetota</taxon>
        <taxon>Actinomycetes</taxon>
        <taxon>Pseudonocardiales</taxon>
        <taxon>Pseudonocardiaceae</taxon>
        <taxon>Actinokineospora</taxon>
    </lineage>
</organism>
<evidence type="ECO:0000256" key="3">
    <source>
        <dbReference type="SAM" id="MobiDB-lite"/>
    </source>
</evidence>
<feature type="region of interest" description="Disordered" evidence="3">
    <location>
        <begin position="181"/>
        <end position="208"/>
    </location>
</feature>
<dbReference type="AlphaFoldDB" id="A0A1Q9LNP5"/>
<evidence type="ECO:0000256" key="2">
    <source>
        <dbReference type="ARBA" id="ARBA00022729"/>
    </source>
</evidence>
<comment type="similarity">
    <text evidence="1">Belongs to the UPF0423 family.</text>
</comment>
<evidence type="ECO:0008006" key="6">
    <source>
        <dbReference type="Google" id="ProtNLM"/>
    </source>
</evidence>
<feature type="region of interest" description="Disordered" evidence="3">
    <location>
        <begin position="1"/>
        <end position="25"/>
    </location>
</feature>
<dbReference type="Pfam" id="PF10634">
    <property type="entry name" value="Iron_transport"/>
    <property type="match status" value="1"/>
</dbReference>
<protein>
    <recommendedName>
        <fullName evidence="6">Fe2+ transport protein</fullName>
    </recommendedName>
</protein>
<evidence type="ECO:0000256" key="1">
    <source>
        <dbReference type="ARBA" id="ARBA00010013"/>
    </source>
</evidence>
<dbReference type="InterPro" id="IPR038482">
    <property type="entry name" value="Tp34-type_sf"/>
</dbReference>
<gene>
    <name evidence="4" type="ORF">BJP25_15200</name>
</gene>
<reference evidence="4 5" key="1">
    <citation type="submission" date="2016-10" db="EMBL/GenBank/DDBJ databases">
        <title>The Draft Genome Sequence of Actinokineospora bangkokensis 44EHWT reveals the biosynthetic pathway of antifungal compounds Thailandins with unusual extender unit butylmalonyl-CoA.</title>
        <authorList>
            <person name="Greule A."/>
            <person name="Intra B."/>
            <person name="Flemming S."/>
            <person name="Rommel M.G."/>
            <person name="Panbangred W."/>
            <person name="Bechthold A."/>
        </authorList>
    </citation>
    <scope>NUCLEOTIDE SEQUENCE [LARGE SCALE GENOMIC DNA]</scope>
    <source>
        <strain evidence="4 5">44EHW</strain>
    </source>
</reference>
<dbReference type="RefSeq" id="WP_075974518.1">
    <property type="nucleotide sequence ID" value="NZ_MKQR01000009.1"/>
</dbReference>
<dbReference type="OrthoDB" id="1495621at2"/>
<name>A0A1Q9LNP5_9PSEU</name>
<dbReference type="Gene3D" id="2.60.40.2480">
    <property type="entry name" value="Periplasmic metal-binding protein Tp34-type"/>
    <property type="match status" value="1"/>
</dbReference>
<dbReference type="Proteomes" id="UP000186040">
    <property type="component" value="Unassembled WGS sequence"/>
</dbReference>
<evidence type="ECO:0000313" key="4">
    <source>
        <dbReference type="EMBL" id="OLR93623.1"/>
    </source>
</evidence>
<evidence type="ECO:0000313" key="5">
    <source>
        <dbReference type="Proteomes" id="UP000186040"/>
    </source>
</evidence>
<accession>A0A1Q9LNP5</accession>
<proteinExistence type="inferred from homology"/>
<comment type="caution">
    <text evidence="4">The sequence shown here is derived from an EMBL/GenBank/DDBJ whole genome shotgun (WGS) entry which is preliminary data.</text>
</comment>